<keyword evidence="4 13" id="KW-0812">Transmembrane</keyword>
<dbReference type="STRING" id="5762.D2VL41"/>
<keyword evidence="10" id="KW-0325">Glycoprotein</keyword>
<feature type="domain" description="Dipeptidylpeptidase IV N-terminal" evidence="15">
    <location>
        <begin position="182"/>
        <end position="559"/>
    </location>
</feature>
<feature type="transmembrane region" description="Helical" evidence="13">
    <location>
        <begin position="45"/>
        <end position="69"/>
    </location>
</feature>
<evidence type="ECO:0000256" key="6">
    <source>
        <dbReference type="ARBA" id="ARBA00022825"/>
    </source>
</evidence>
<dbReference type="SUPFAM" id="SSF53474">
    <property type="entry name" value="alpha/beta-Hydrolases"/>
    <property type="match status" value="1"/>
</dbReference>
<dbReference type="PANTHER" id="PTHR11731:SF200">
    <property type="entry name" value="DIPEPTIDYL PEPTIDASE 10, ISOFORM B"/>
    <property type="match status" value="1"/>
</dbReference>
<organism evidence="17">
    <name type="scientific">Naegleria gruberi</name>
    <name type="common">Amoeba</name>
    <dbReference type="NCBI Taxonomy" id="5762"/>
    <lineage>
        <taxon>Eukaryota</taxon>
        <taxon>Discoba</taxon>
        <taxon>Heterolobosea</taxon>
        <taxon>Tetramitia</taxon>
        <taxon>Eutetramitia</taxon>
        <taxon>Vahlkampfiidae</taxon>
        <taxon>Naegleria</taxon>
    </lineage>
</organism>
<evidence type="ECO:0000256" key="5">
    <source>
        <dbReference type="ARBA" id="ARBA00022801"/>
    </source>
</evidence>
<evidence type="ECO:0000256" key="7">
    <source>
        <dbReference type="ARBA" id="ARBA00022968"/>
    </source>
</evidence>
<dbReference type="GO" id="GO:0006508">
    <property type="term" value="P:proteolysis"/>
    <property type="evidence" value="ECO:0007669"/>
    <property type="project" value="UniProtKB-KW"/>
</dbReference>
<reference evidence="16 17" key="1">
    <citation type="journal article" date="2010" name="Cell">
        <title>The genome of Naegleria gruberi illuminates early eukaryotic versatility.</title>
        <authorList>
            <person name="Fritz-Laylin L.K."/>
            <person name="Prochnik S.E."/>
            <person name="Ginger M.L."/>
            <person name="Dacks J.B."/>
            <person name="Carpenter M.L."/>
            <person name="Field M.C."/>
            <person name="Kuo A."/>
            <person name="Paredez A."/>
            <person name="Chapman J."/>
            <person name="Pham J."/>
            <person name="Shu S."/>
            <person name="Neupane R."/>
            <person name="Cipriano M."/>
            <person name="Mancuso J."/>
            <person name="Tu H."/>
            <person name="Salamov A."/>
            <person name="Lindquist E."/>
            <person name="Shapiro H."/>
            <person name="Lucas S."/>
            <person name="Grigoriev I.V."/>
            <person name="Cande W.Z."/>
            <person name="Fulton C."/>
            <person name="Rokhsar D.S."/>
            <person name="Dawson S.C."/>
        </authorList>
    </citation>
    <scope>NUCLEOTIDE SEQUENCE [LARGE SCALE GENOMIC DNA]</scope>
    <source>
        <strain evidence="16 17">NEG-M</strain>
    </source>
</reference>
<dbReference type="RefSeq" id="XP_002675217.1">
    <property type="nucleotide sequence ID" value="XM_002675171.1"/>
</dbReference>
<dbReference type="GO" id="GO:0005886">
    <property type="term" value="C:plasma membrane"/>
    <property type="evidence" value="ECO:0007669"/>
    <property type="project" value="TreeGrafter"/>
</dbReference>
<feature type="region of interest" description="Disordered" evidence="12">
    <location>
        <begin position="1"/>
        <end position="29"/>
    </location>
</feature>
<feature type="compositionally biased region" description="Polar residues" evidence="12">
    <location>
        <begin position="11"/>
        <end position="29"/>
    </location>
</feature>
<evidence type="ECO:0000256" key="3">
    <source>
        <dbReference type="ARBA" id="ARBA00022670"/>
    </source>
</evidence>
<evidence type="ECO:0000256" key="8">
    <source>
        <dbReference type="ARBA" id="ARBA00022989"/>
    </source>
</evidence>
<evidence type="ECO:0000256" key="9">
    <source>
        <dbReference type="ARBA" id="ARBA00023136"/>
    </source>
</evidence>
<dbReference type="InterPro" id="IPR050278">
    <property type="entry name" value="Serine_Prot_S9B/DPPIV"/>
</dbReference>
<dbReference type="EMBL" id="GG738879">
    <property type="protein sequence ID" value="EFC42473.1"/>
    <property type="molecule type" value="Genomic_DNA"/>
</dbReference>
<dbReference type="GO" id="GO:0008236">
    <property type="term" value="F:serine-type peptidase activity"/>
    <property type="evidence" value="ECO:0007669"/>
    <property type="project" value="UniProtKB-KW"/>
</dbReference>
<dbReference type="GO" id="GO:0004177">
    <property type="term" value="F:aminopeptidase activity"/>
    <property type="evidence" value="ECO:0007669"/>
    <property type="project" value="UniProtKB-KW"/>
</dbReference>
<evidence type="ECO:0000256" key="2">
    <source>
        <dbReference type="ARBA" id="ARBA00022438"/>
    </source>
</evidence>
<dbReference type="InterPro" id="IPR029058">
    <property type="entry name" value="AB_hydrolase_fold"/>
</dbReference>
<evidence type="ECO:0000256" key="12">
    <source>
        <dbReference type="SAM" id="MobiDB-lite"/>
    </source>
</evidence>
<evidence type="ECO:0000256" key="1">
    <source>
        <dbReference type="ARBA" id="ARBA00004606"/>
    </source>
</evidence>
<dbReference type="Proteomes" id="UP000006671">
    <property type="component" value="Unassembled WGS sequence"/>
</dbReference>
<dbReference type="Pfam" id="PF00326">
    <property type="entry name" value="Peptidase_S9"/>
    <property type="match status" value="1"/>
</dbReference>
<dbReference type="Gene3D" id="3.40.50.1820">
    <property type="entry name" value="alpha/beta hydrolase"/>
    <property type="match status" value="1"/>
</dbReference>
<dbReference type="OrthoDB" id="16520at2759"/>
<evidence type="ECO:0000259" key="14">
    <source>
        <dbReference type="Pfam" id="PF00326"/>
    </source>
</evidence>
<keyword evidence="9 13" id="KW-0472">Membrane</keyword>
<dbReference type="Gene3D" id="2.140.10.30">
    <property type="entry name" value="Dipeptidylpeptidase IV, N-terminal domain"/>
    <property type="match status" value="1"/>
</dbReference>
<protein>
    <submittedName>
        <fullName evidence="16">Dipeptidyl aminopeptidase</fullName>
    </submittedName>
</protein>
<evidence type="ECO:0000313" key="17">
    <source>
        <dbReference type="Proteomes" id="UP000006671"/>
    </source>
</evidence>
<dbReference type="GO" id="GO:0012505">
    <property type="term" value="C:endomembrane system"/>
    <property type="evidence" value="ECO:0007669"/>
    <property type="project" value="UniProtKB-SubCell"/>
</dbReference>
<dbReference type="ESTHER" id="naegr-d2vl41">
    <property type="family name" value="DPP4N_Peptidase_S9"/>
</dbReference>
<dbReference type="eggNOG" id="KOG2100">
    <property type="taxonomic scope" value="Eukaryota"/>
</dbReference>
<evidence type="ECO:0000259" key="15">
    <source>
        <dbReference type="Pfam" id="PF00930"/>
    </source>
</evidence>
<name>D2VL41_NAEGR</name>
<evidence type="ECO:0000256" key="4">
    <source>
        <dbReference type="ARBA" id="ARBA00022692"/>
    </source>
</evidence>
<dbReference type="VEuPathDB" id="AmoebaDB:NAEGRDRAFT_58567"/>
<dbReference type="PANTHER" id="PTHR11731">
    <property type="entry name" value="PROTEASE FAMILY S9B,C DIPEPTIDYL-PEPTIDASE IV-RELATED"/>
    <property type="match status" value="1"/>
</dbReference>
<dbReference type="MEROPS" id="S09.013"/>
<keyword evidence="7" id="KW-0735">Signal-anchor</keyword>
<dbReference type="GO" id="GO:0008239">
    <property type="term" value="F:dipeptidyl-peptidase activity"/>
    <property type="evidence" value="ECO:0007669"/>
    <property type="project" value="TreeGrafter"/>
</dbReference>
<dbReference type="KEGG" id="ngr:NAEGRDRAFT_58567"/>
<dbReference type="SUPFAM" id="SSF82171">
    <property type="entry name" value="DPP6 N-terminal domain-like"/>
    <property type="match status" value="1"/>
</dbReference>
<keyword evidence="6" id="KW-0720">Serine protease</keyword>
<feature type="domain" description="Peptidase S9 prolyl oligopeptidase catalytic" evidence="14">
    <location>
        <begin position="658"/>
        <end position="865"/>
    </location>
</feature>
<evidence type="ECO:0000313" key="16">
    <source>
        <dbReference type="EMBL" id="EFC42473.1"/>
    </source>
</evidence>
<dbReference type="InterPro" id="IPR002469">
    <property type="entry name" value="Peptidase_S9B_N"/>
</dbReference>
<proteinExistence type="predicted"/>
<dbReference type="InParanoid" id="D2VL41"/>
<accession>D2VL41</accession>
<dbReference type="FunCoup" id="D2VL41">
    <property type="interactions" value="88"/>
</dbReference>
<dbReference type="GeneID" id="8863109"/>
<evidence type="ECO:0000256" key="10">
    <source>
        <dbReference type="ARBA" id="ARBA00023180"/>
    </source>
</evidence>
<keyword evidence="5" id="KW-0378">Hydrolase</keyword>
<dbReference type="AlphaFoldDB" id="D2VL41"/>
<dbReference type="Pfam" id="PF00930">
    <property type="entry name" value="DPPIV_N"/>
    <property type="match status" value="1"/>
</dbReference>
<dbReference type="OMA" id="MRTPQEN"/>
<keyword evidence="2 16" id="KW-0031">Aminopeptidase</keyword>
<evidence type="ECO:0000256" key="13">
    <source>
        <dbReference type="SAM" id="Phobius"/>
    </source>
</evidence>
<evidence type="ECO:0000256" key="11">
    <source>
        <dbReference type="ARBA" id="ARBA00037847"/>
    </source>
</evidence>
<comment type="subcellular location">
    <subcellularLocation>
        <location evidence="11">Endomembrane system</location>
        <topology evidence="11">Single-pass membrane protein</topology>
    </subcellularLocation>
    <subcellularLocation>
        <location evidence="1">Membrane</location>
        <topology evidence="1">Single-pass type II membrane protein</topology>
    </subcellularLocation>
</comment>
<keyword evidence="17" id="KW-1185">Reference proteome</keyword>
<gene>
    <name evidence="16" type="ORF">NAEGRDRAFT_58567</name>
</gene>
<dbReference type="InterPro" id="IPR001375">
    <property type="entry name" value="Peptidase_S9_cat"/>
</dbReference>
<sequence>MSEKARLRTDAVNNSYSNSADDQPIQQELSPEEISKKRQQLFTKILYIILGLAIAAILLTVVIVLVLTYEEKQVKRSLVFNDIFNGTFATQGLSATWSANPSKEGIFYYWKNRKTQARENVVRNVFENMISVTSLKERADQSGCDIIKYDTATNSEKAFISFETLSKANIPCNTNFLIQGEERFVSFELDIEHVWRHSSLSRFVVLDTVTSTITDLSPNAPKQSIMKWCSSSGNSAVGSDAVAAFIQDNNIYVNIFDSTTGKSKSFRQITSDGSFELIFNGIADWVYEEEVIAGVDTFFFSPDCSKISYLRLNDSQVPLIQLPLYDMTHSNPEYLKIRIPTPGDHNPIPSIHVYDINTDKTVKVDIGQDENPTKIEDEYYVYDLLWASNSQVAVVRVNRYQNQKDILLGDLSKVVDGIVPSSIIHTVTTDRWIQYAQGSSFFILDSTMFVDIIPYHDHYHVALFDYSKGTNNTFVRYLTSGDFDVTTVYRKFSSNIKKIYYQSTGDSNGINRKIYAVDLEATQTIELTKNSTAENVHFDASISAGGNYVILTYNGPDFPTSTLHSVQGLISGGDSGVTLSENSQLQKKLENEVFMPKSKVTQVQNDNGDKLNVLFVYPPHWNPQNEVKYPAVIYSYNGPGSQLVNNDWHSMHNGFSLYLASLGFIVVTVDGRGTGYRGVNFMTQTYKNLGYYEVLDQISVAKYLTGLSYVDSSKIAIWGWSYGGYLSSKTISFYENATNSESSPFKLALSVAPVTDWKYYDTAYTERYMLWPEVNPTGYKRSSVLNQVKNPKCPILPTALSNGDVQQSSKKFVLAFGSRDDNVHPINSFNLMSILQDSLVQFDLMVYTNKDHSIDNRRHIYKFLSQHLVDILDVSA</sequence>
<keyword evidence="8 13" id="KW-1133">Transmembrane helix</keyword>
<keyword evidence="3" id="KW-0645">Protease</keyword>